<comment type="caution">
    <text evidence="3">The sequence shown here is derived from an EMBL/GenBank/DDBJ whole genome shotgun (WGS) entry which is preliminary data.</text>
</comment>
<accession>A0ABN2DH92</accession>
<dbReference type="RefSeq" id="WP_344515830.1">
    <property type="nucleotide sequence ID" value="NZ_BAAAQD010000066.1"/>
</dbReference>
<evidence type="ECO:0000256" key="1">
    <source>
        <dbReference type="ARBA" id="ARBA00006525"/>
    </source>
</evidence>
<dbReference type="Gene3D" id="3.40.50.450">
    <property type="match status" value="1"/>
</dbReference>
<dbReference type="EMBL" id="BAAAQD010000066">
    <property type="protein sequence ID" value="GAA1577532.1"/>
    <property type="molecule type" value="Genomic_DNA"/>
</dbReference>
<dbReference type="InterPro" id="IPR003488">
    <property type="entry name" value="DprA"/>
</dbReference>
<feature type="domain" description="Smf/DprA SLOG" evidence="2">
    <location>
        <begin position="81"/>
        <end position="295"/>
    </location>
</feature>
<protein>
    <submittedName>
        <fullName evidence="3">DNA-processing protein DprA</fullName>
    </submittedName>
</protein>
<reference evidence="3 4" key="1">
    <citation type="journal article" date="2019" name="Int. J. Syst. Evol. Microbiol.">
        <title>The Global Catalogue of Microorganisms (GCM) 10K type strain sequencing project: providing services to taxonomists for standard genome sequencing and annotation.</title>
        <authorList>
            <consortium name="The Broad Institute Genomics Platform"/>
            <consortium name="The Broad Institute Genome Sequencing Center for Infectious Disease"/>
            <person name="Wu L."/>
            <person name="Ma J."/>
        </authorList>
    </citation>
    <scope>NUCLEOTIDE SEQUENCE [LARGE SCALE GENOMIC DNA]</scope>
    <source>
        <strain evidence="3 4">JCM 15933</strain>
    </source>
</reference>
<evidence type="ECO:0000313" key="4">
    <source>
        <dbReference type="Proteomes" id="UP001501470"/>
    </source>
</evidence>
<dbReference type="Pfam" id="PF02481">
    <property type="entry name" value="DNA_processg_A"/>
    <property type="match status" value="1"/>
</dbReference>
<dbReference type="PANTHER" id="PTHR43022">
    <property type="entry name" value="PROTEIN SMF"/>
    <property type="match status" value="1"/>
</dbReference>
<name>A0ABN2DH92_9ACTN</name>
<dbReference type="SUPFAM" id="SSF102405">
    <property type="entry name" value="MCP/YpsA-like"/>
    <property type="match status" value="1"/>
</dbReference>
<organism evidence="3 4">
    <name type="scientific">Dactylosporangium maewongense</name>
    <dbReference type="NCBI Taxonomy" id="634393"/>
    <lineage>
        <taxon>Bacteria</taxon>
        <taxon>Bacillati</taxon>
        <taxon>Actinomycetota</taxon>
        <taxon>Actinomycetes</taxon>
        <taxon>Micromonosporales</taxon>
        <taxon>Micromonosporaceae</taxon>
        <taxon>Dactylosporangium</taxon>
    </lineage>
</organism>
<evidence type="ECO:0000259" key="2">
    <source>
        <dbReference type="Pfam" id="PF02481"/>
    </source>
</evidence>
<keyword evidence="4" id="KW-1185">Reference proteome</keyword>
<dbReference type="Proteomes" id="UP001501470">
    <property type="component" value="Unassembled WGS sequence"/>
</dbReference>
<evidence type="ECO:0000313" key="3">
    <source>
        <dbReference type="EMBL" id="GAA1577532.1"/>
    </source>
</evidence>
<dbReference type="PANTHER" id="PTHR43022:SF1">
    <property type="entry name" value="PROTEIN SMF"/>
    <property type="match status" value="1"/>
</dbReference>
<proteinExistence type="inferred from homology"/>
<sequence>MSGDEARTARANLSWVFGPGRREVIQLIAEHGPAAAFDRLTAGEPDADLLRPEVRDRPGTFRDRLAVSTDAVADAQTRCRVVIPEDPDWPAGLTDVDAAGGYTPVCLWALGPAPLPQPATAVTITGTHTATAYGLWTAEELALGITVAGRTVVTTGAPGIDSTALRAAATCGNPVALLPCGLQQLYPAASISLYDRIAETGLLLTAWPPDARPTNRRWQANRRLLATVSAGTVVVESPARGAALATLRRAMRYGRLGMVVPGPVTSAMSEGCHRVLRADPQVRVVTSAADVLEDLTSAVLIGGV</sequence>
<gene>
    <name evidence="3" type="primary">dprA_2</name>
    <name evidence="3" type="ORF">GCM10009827_119180</name>
</gene>
<comment type="similarity">
    <text evidence="1">Belongs to the DprA/Smf family.</text>
</comment>
<dbReference type="InterPro" id="IPR057666">
    <property type="entry name" value="DrpA_SLOG"/>
</dbReference>